<dbReference type="CDD" id="cd02603">
    <property type="entry name" value="HAD_sEH-N_like"/>
    <property type="match status" value="1"/>
</dbReference>
<comment type="similarity">
    <text evidence="1">Belongs to the HAD-like hydrolase superfamily.</text>
</comment>
<dbReference type="SFLD" id="SFLDS00003">
    <property type="entry name" value="Haloacid_Dehalogenase"/>
    <property type="match status" value="1"/>
</dbReference>
<dbReference type="Pfam" id="PF00702">
    <property type="entry name" value="Hydrolase"/>
    <property type="match status" value="1"/>
</dbReference>
<dbReference type="InterPro" id="IPR036412">
    <property type="entry name" value="HAD-like_sf"/>
</dbReference>
<dbReference type="GO" id="GO:0016787">
    <property type="term" value="F:hydrolase activity"/>
    <property type="evidence" value="ECO:0007669"/>
    <property type="project" value="UniProtKB-KW"/>
</dbReference>
<dbReference type="GeneID" id="33314398"/>
<protein>
    <submittedName>
        <fullName evidence="2">HAD superfamily hydrolase</fullName>
    </submittedName>
</protein>
<dbReference type="InterPro" id="IPR006439">
    <property type="entry name" value="HAD-SF_hydro_IA"/>
</dbReference>
<evidence type="ECO:0000313" key="3">
    <source>
        <dbReference type="Proteomes" id="UP000197679"/>
    </source>
</evidence>
<dbReference type="AlphaFoldDB" id="A0A218NNW7"/>
<dbReference type="EMBL" id="CP019964">
    <property type="protein sequence ID" value="ASI14136.1"/>
    <property type="molecule type" value="Genomic_DNA"/>
</dbReference>
<dbReference type="PANTHER" id="PTHR43611:SF3">
    <property type="entry name" value="FLAVIN MONONUCLEOTIDE HYDROLASE 1, CHLOROPLATIC"/>
    <property type="match status" value="1"/>
</dbReference>
<dbReference type="KEGG" id="marh:Mia14_0849"/>
<dbReference type="NCBIfam" id="TIGR01509">
    <property type="entry name" value="HAD-SF-IA-v3"/>
    <property type="match status" value="1"/>
</dbReference>
<evidence type="ECO:0000313" key="2">
    <source>
        <dbReference type="EMBL" id="ASI14136.1"/>
    </source>
</evidence>
<dbReference type="RefSeq" id="WP_088820423.1">
    <property type="nucleotide sequence ID" value="NZ_CP019964.1"/>
</dbReference>
<sequence length="197" mass="22955">MIKLVIFDLGGVIIDFNEAYYCRYLSERFNVDFKKVIDTFKPLNKSLEKGEIELNDMYSGIKKGLGIKGDVDWNKIFYQKSSLDLNMMNLVNKLSKSYKIAILSNISISRYLLARKLYLYKLHYDRAFLSGYLGMVKPEQNIYKHVINQFNIKPEESIFIDNLKVNTYAAEELGIKAITFVNYDSLLPQLKRYGIKV</sequence>
<keyword evidence="3" id="KW-1185">Reference proteome</keyword>
<gene>
    <name evidence="2" type="ORF">Mia14_0849</name>
</gene>
<dbReference type="SFLD" id="SFLDG01129">
    <property type="entry name" value="C1.5:_HAD__Beta-PGM__Phosphata"/>
    <property type="match status" value="1"/>
</dbReference>
<dbReference type="Gene3D" id="1.10.150.240">
    <property type="entry name" value="Putative phosphatase, domain 2"/>
    <property type="match status" value="1"/>
</dbReference>
<dbReference type="PANTHER" id="PTHR43611">
    <property type="entry name" value="ALPHA-D-GLUCOSE 1-PHOSPHATE PHOSPHATASE"/>
    <property type="match status" value="1"/>
</dbReference>
<proteinExistence type="inferred from homology"/>
<name>A0A218NNW7_9ARCH</name>
<dbReference type="Gene3D" id="3.40.50.1000">
    <property type="entry name" value="HAD superfamily/HAD-like"/>
    <property type="match status" value="1"/>
</dbReference>
<organism evidence="2 3">
    <name type="scientific">Candidatus Mancarchaeum acidiphilum</name>
    <dbReference type="NCBI Taxonomy" id="1920749"/>
    <lineage>
        <taxon>Archaea</taxon>
        <taxon>Candidatus Micrarchaeota</taxon>
        <taxon>Candidatus Mancarchaeum</taxon>
    </lineage>
</organism>
<evidence type="ECO:0000256" key="1">
    <source>
        <dbReference type="ARBA" id="ARBA00007958"/>
    </source>
</evidence>
<dbReference type="Proteomes" id="UP000197679">
    <property type="component" value="Chromosome"/>
</dbReference>
<reference evidence="2 3" key="1">
    <citation type="journal article" date="2017" name="Nat. Commun.">
        <title>'ARMAN' archaea depend on association with euryarchaeal host in culture and in situ.</title>
        <authorList>
            <person name="Golyshina O."/>
            <person name="Toshchakov S."/>
            <person name="Makarova K."/>
            <person name="Gavrilov S."/>
            <person name="Korzhenkov A."/>
            <person name="La Cono V."/>
            <person name="Arcadi E."/>
            <person name="Nechitaylo T."/>
            <person name="Ferrer M."/>
            <person name="Kublanov I."/>
            <person name="Wolf Y."/>
            <person name="Yakimov M."/>
            <person name="Golyshin P."/>
            <person name="Slesarev A."/>
            <person name="Kozyavkin S."/>
        </authorList>
    </citation>
    <scope>NUCLEOTIDE SEQUENCE [LARGE SCALE GENOMIC DNA]</scope>
    <source>
        <strain evidence="2 3">Mia14</strain>
    </source>
</reference>
<dbReference type="InterPro" id="IPR023214">
    <property type="entry name" value="HAD_sf"/>
</dbReference>
<dbReference type="InterPro" id="IPR023198">
    <property type="entry name" value="PGP-like_dom2"/>
</dbReference>
<dbReference type="OrthoDB" id="372285at2157"/>
<keyword evidence="2" id="KW-0378">Hydrolase</keyword>
<dbReference type="SUPFAM" id="SSF56784">
    <property type="entry name" value="HAD-like"/>
    <property type="match status" value="1"/>
</dbReference>
<accession>A0A218NNW7</accession>